<feature type="transmembrane region" description="Helical" evidence="2">
    <location>
        <begin position="45"/>
        <end position="65"/>
    </location>
</feature>
<feature type="transmembrane region" description="Helical" evidence="2">
    <location>
        <begin position="105"/>
        <end position="127"/>
    </location>
</feature>
<feature type="transmembrane region" description="Helical" evidence="2">
    <location>
        <begin position="77"/>
        <end position="98"/>
    </location>
</feature>
<evidence type="ECO:0000256" key="1">
    <source>
        <dbReference type="SAM" id="MobiDB-lite"/>
    </source>
</evidence>
<evidence type="ECO:0000313" key="4">
    <source>
        <dbReference type="Proteomes" id="UP000015361"/>
    </source>
</evidence>
<feature type="compositionally biased region" description="Basic and acidic residues" evidence="1">
    <location>
        <begin position="286"/>
        <end position="295"/>
    </location>
</feature>
<feature type="region of interest" description="Disordered" evidence="1">
    <location>
        <begin position="285"/>
        <end position="304"/>
    </location>
</feature>
<feature type="transmembrane region" description="Helical" evidence="2">
    <location>
        <begin position="168"/>
        <end position="185"/>
    </location>
</feature>
<gene>
    <name evidence="3" type="ORF">O9U_11035</name>
</gene>
<evidence type="ECO:0000256" key="2">
    <source>
        <dbReference type="SAM" id="Phobius"/>
    </source>
</evidence>
<proteinExistence type="predicted"/>
<evidence type="ECO:0000313" key="3">
    <source>
        <dbReference type="EMBL" id="CDG03681.1"/>
    </source>
</evidence>
<protein>
    <submittedName>
        <fullName evidence="3">Uncharacterized protein</fullName>
    </submittedName>
</protein>
<dbReference type="EMBL" id="CBLU010000005">
    <property type="protein sequence ID" value="CDG03681.1"/>
    <property type="molecule type" value="Genomic_DNA"/>
</dbReference>
<dbReference type="AlphaFoldDB" id="S6FEJ7"/>
<name>S6FEJ7_LACLL</name>
<dbReference type="RefSeq" id="WP_021721917.1">
    <property type="nucleotide sequence ID" value="NZ_CBLU010000005.1"/>
</dbReference>
<comment type="caution">
    <text evidence="3">The sequence shown here is derived from an EMBL/GenBank/DDBJ whole genome shotgun (WGS) entry which is preliminary data.</text>
</comment>
<organism evidence="3 4">
    <name type="scientific">Lactococcus lactis subsp. lactis A12</name>
    <dbReference type="NCBI Taxonomy" id="1137134"/>
    <lineage>
        <taxon>Bacteria</taxon>
        <taxon>Bacillati</taxon>
        <taxon>Bacillota</taxon>
        <taxon>Bacilli</taxon>
        <taxon>Lactobacillales</taxon>
        <taxon>Streptococcaceae</taxon>
        <taxon>Lactococcus</taxon>
    </lineage>
</organism>
<keyword evidence="2" id="KW-0812">Transmembrane</keyword>
<dbReference type="Proteomes" id="UP000015361">
    <property type="component" value="Unassembled WGS sequence"/>
</dbReference>
<reference evidence="3 4" key="1">
    <citation type="journal article" date="2013" name="Appl. Environ. Microbiol.">
        <title>The Carbohydrate Metabolism Signature of Lactococcus lactis Strain A12 Reveals Its Sourdough Ecosystem Origin.</title>
        <authorList>
            <person name="Passerini D."/>
            <person name="Coddeville M."/>
            <person name="Le Bourgeois P."/>
            <person name="Loubiere P."/>
            <person name="Ritzenthaler P."/>
            <person name="Fontagne-Faucher C."/>
            <person name="Daveran-Mingot M.L."/>
            <person name="Cocaign-Bousquet M."/>
        </authorList>
    </citation>
    <scope>NUCLEOTIDE SEQUENCE [LARGE SCALE GENOMIC DNA]</scope>
    <source>
        <strain evidence="3 4">A12</strain>
    </source>
</reference>
<sequence length="304" mass="34583">MKQNKTQFYTINPTSGLLHFSLAQRLIKKERGWLPIFQSLFANRLVFIISMMLLIVDATNFWSLYDKVANDNTVLKIGLVLFSILTLDFTALVLGVALKKKSQGYYVGLQPILASGIAFVIAVFINFNYRFSFARILSPTSLYMTYNKEGKATTQALDASCQTGLNNSLIPLAVMLLTFALVFIFSNPRLEELRIVEAKLELLKVEERWIAAVLVFYDESKYRARLQTYENAQLAEAKGFVHSQANRYKSEVRYFLMTQLKDPRSISELSQAPEFSNILKNGAAPKRKEVEEKKTKSNTTKKKG</sequence>
<accession>S6FEJ7</accession>
<keyword evidence="2" id="KW-1133">Transmembrane helix</keyword>
<keyword evidence="2" id="KW-0472">Membrane</keyword>